<keyword evidence="9 11" id="KW-0238">DNA-binding</keyword>
<dbReference type="InterPro" id="IPR004504">
    <property type="entry name" value="DNA_repair_RadA"/>
</dbReference>
<accession>A0A9D0YPV6</accession>
<dbReference type="PROSITE" id="PS50162">
    <property type="entry name" value="RECA_2"/>
    <property type="match status" value="1"/>
</dbReference>
<dbReference type="InterPro" id="IPR020588">
    <property type="entry name" value="RecA_ATP-bd"/>
</dbReference>
<dbReference type="CDD" id="cd01121">
    <property type="entry name" value="RadA_SMS_N"/>
    <property type="match status" value="1"/>
</dbReference>
<gene>
    <name evidence="11 15" type="primary">radA</name>
    <name evidence="15" type="ORF">EYH37_05820</name>
</gene>
<protein>
    <recommendedName>
        <fullName evidence="11 12">DNA repair protein RadA</fullName>
    </recommendedName>
</protein>
<dbReference type="InterPro" id="IPR027417">
    <property type="entry name" value="P-loop_NTPase"/>
</dbReference>
<dbReference type="InterPro" id="IPR020568">
    <property type="entry name" value="Ribosomal_Su5_D2-typ_SF"/>
</dbReference>
<dbReference type="Pfam" id="PF13541">
    <property type="entry name" value="ChlI"/>
    <property type="match status" value="1"/>
</dbReference>
<dbReference type="EMBL" id="DQVE01000056">
    <property type="protein sequence ID" value="HIP98856.1"/>
    <property type="molecule type" value="Genomic_DNA"/>
</dbReference>
<keyword evidence="7 11" id="KW-0067">ATP-binding</keyword>
<keyword evidence="10 11" id="KW-0234">DNA repair</keyword>
<feature type="binding site" evidence="11">
    <location>
        <begin position="98"/>
        <end position="105"/>
    </location>
    <ligand>
        <name>ATP</name>
        <dbReference type="ChEBI" id="CHEBI:30616"/>
    </ligand>
</feature>
<dbReference type="GO" id="GO:0005524">
    <property type="term" value="F:ATP binding"/>
    <property type="evidence" value="ECO:0007669"/>
    <property type="project" value="UniProtKB-UniRule"/>
</dbReference>
<evidence type="ECO:0000313" key="16">
    <source>
        <dbReference type="Proteomes" id="UP000606463"/>
    </source>
</evidence>
<comment type="function">
    <text evidence="11">Plays a role in repairing double-strand DNA breaks, probably involving stabilizing or processing branched DNA or blocked replication forks.</text>
</comment>
<evidence type="ECO:0000256" key="1">
    <source>
        <dbReference type="ARBA" id="ARBA00022723"/>
    </source>
</evidence>
<dbReference type="GO" id="GO:0140664">
    <property type="term" value="F:ATP-dependent DNA damage sensor activity"/>
    <property type="evidence" value="ECO:0007669"/>
    <property type="project" value="InterPro"/>
</dbReference>
<dbReference type="PANTHER" id="PTHR32472">
    <property type="entry name" value="DNA REPAIR PROTEIN RADA"/>
    <property type="match status" value="1"/>
</dbReference>
<dbReference type="Gene3D" id="3.40.50.300">
    <property type="entry name" value="P-loop containing nucleotide triphosphate hydrolases"/>
    <property type="match status" value="1"/>
</dbReference>
<evidence type="ECO:0000256" key="12">
    <source>
        <dbReference type="NCBIfam" id="TIGR00416"/>
    </source>
</evidence>
<comment type="domain">
    <text evidence="11">The middle region has homology to RecA with ATPase motifs including the RadA KNRFG motif, while the C-terminus is homologous to Lon protease.</text>
</comment>
<dbReference type="InterPro" id="IPR041166">
    <property type="entry name" value="Rubredoxin_2"/>
</dbReference>
<dbReference type="AlphaFoldDB" id="A0A9D0YPV6"/>
<evidence type="ECO:0000256" key="11">
    <source>
        <dbReference type="HAMAP-Rule" id="MF_01498"/>
    </source>
</evidence>
<comment type="function">
    <text evidence="13">DNA-dependent ATPase involved in processing of recombination intermediates, plays a role in repairing DNA breaks. Stimulates the branch migration of RecA-mediated strand transfer reactions, allowing the 3' invading strand to extend heteroduplex DNA faster. Binds ssDNA in the presence of ADP but not other nucleotides, has ATPase activity that is stimulated by ssDNA and various branched DNA structures, but inhibited by SSB. Does not have RecA's homology-searching function.</text>
</comment>
<dbReference type="SMART" id="SM00382">
    <property type="entry name" value="AAA"/>
    <property type="match status" value="1"/>
</dbReference>
<keyword evidence="5" id="KW-0378">Hydrolase</keyword>
<evidence type="ECO:0000256" key="3">
    <source>
        <dbReference type="ARBA" id="ARBA00022763"/>
    </source>
</evidence>
<dbReference type="InterPro" id="IPR003593">
    <property type="entry name" value="AAA+_ATPase"/>
</dbReference>
<dbReference type="FunFam" id="3.40.50.300:FF:000050">
    <property type="entry name" value="DNA repair protein RadA"/>
    <property type="match status" value="1"/>
</dbReference>
<dbReference type="GO" id="GO:0005829">
    <property type="term" value="C:cytosol"/>
    <property type="evidence" value="ECO:0007669"/>
    <property type="project" value="TreeGrafter"/>
</dbReference>
<evidence type="ECO:0000256" key="4">
    <source>
        <dbReference type="ARBA" id="ARBA00022771"/>
    </source>
</evidence>
<evidence type="ECO:0000256" key="6">
    <source>
        <dbReference type="ARBA" id="ARBA00022833"/>
    </source>
</evidence>
<dbReference type="PRINTS" id="PR01874">
    <property type="entry name" value="DNAREPAIRADA"/>
</dbReference>
<dbReference type="PANTHER" id="PTHR32472:SF10">
    <property type="entry name" value="DNA REPAIR PROTEIN RADA-LIKE PROTEIN"/>
    <property type="match status" value="1"/>
</dbReference>
<keyword evidence="8 11" id="KW-0346">Stress response</keyword>
<keyword evidence="6 13" id="KW-0862">Zinc</keyword>
<evidence type="ECO:0000256" key="7">
    <source>
        <dbReference type="ARBA" id="ARBA00022840"/>
    </source>
</evidence>
<evidence type="ECO:0000259" key="14">
    <source>
        <dbReference type="PROSITE" id="PS50162"/>
    </source>
</evidence>
<comment type="similarity">
    <text evidence="11 13">Belongs to the RecA family. RadA subfamily.</text>
</comment>
<name>A0A9D0YPV6_AQUAO</name>
<evidence type="ECO:0000256" key="13">
    <source>
        <dbReference type="RuleBase" id="RU003555"/>
    </source>
</evidence>
<keyword evidence="2 11" id="KW-0547">Nucleotide-binding</keyword>
<proteinExistence type="inferred from homology"/>
<keyword evidence="1 11" id="KW-0479">Metal-binding</keyword>
<keyword evidence="4 13" id="KW-0863">Zinc-finger</keyword>
<comment type="caution">
    <text evidence="15">The sequence shown here is derived from an EMBL/GenBank/DDBJ whole genome shotgun (WGS) entry which is preliminary data.</text>
</comment>
<dbReference type="NCBIfam" id="TIGR00416">
    <property type="entry name" value="sms"/>
    <property type="match status" value="1"/>
</dbReference>
<dbReference type="Pfam" id="PF18073">
    <property type="entry name" value="Zn_ribbon_LapB"/>
    <property type="match status" value="1"/>
</dbReference>
<evidence type="ECO:0000256" key="5">
    <source>
        <dbReference type="ARBA" id="ARBA00022801"/>
    </source>
</evidence>
<feature type="domain" description="RecA family profile 1" evidence="14">
    <location>
        <begin position="69"/>
        <end position="218"/>
    </location>
</feature>
<feature type="short sequence motif" description="RadA KNRFG motif" evidence="11">
    <location>
        <begin position="255"/>
        <end position="259"/>
    </location>
</feature>
<dbReference type="HAMAP" id="MF_01498">
    <property type="entry name" value="RadA_bact"/>
    <property type="match status" value="1"/>
</dbReference>
<dbReference type="InterPro" id="IPR014721">
    <property type="entry name" value="Ribsml_uS5_D2-typ_fold_subgr"/>
</dbReference>
<dbReference type="GO" id="GO:0016787">
    <property type="term" value="F:hydrolase activity"/>
    <property type="evidence" value="ECO:0007669"/>
    <property type="project" value="UniProtKB-KW"/>
</dbReference>
<feature type="region of interest" description="Lon-protease-like" evidence="11">
    <location>
        <begin position="354"/>
        <end position="453"/>
    </location>
</feature>
<evidence type="ECO:0000256" key="2">
    <source>
        <dbReference type="ARBA" id="ARBA00022741"/>
    </source>
</evidence>
<dbReference type="SUPFAM" id="SSF54211">
    <property type="entry name" value="Ribosomal protein S5 domain 2-like"/>
    <property type="match status" value="1"/>
</dbReference>
<organism evidence="15 16">
    <name type="scientific">Aquifex aeolicus</name>
    <dbReference type="NCBI Taxonomy" id="63363"/>
    <lineage>
        <taxon>Bacteria</taxon>
        <taxon>Pseudomonadati</taxon>
        <taxon>Aquificota</taxon>
        <taxon>Aquificia</taxon>
        <taxon>Aquificales</taxon>
        <taxon>Aquificaceae</taxon>
        <taxon>Aquifex</taxon>
    </lineage>
</organism>
<dbReference type="SUPFAM" id="SSF52540">
    <property type="entry name" value="P-loop containing nucleoside triphosphate hydrolases"/>
    <property type="match status" value="1"/>
</dbReference>
<dbReference type="GO" id="GO:0008270">
    <property type="term" value="F:zinc ion binding"/>
    <property type="evidence" value="ECO:0007669"/>
    <property type="project" value="UniProtKB-KW"/>
</dbReference>
<dbReference type="Gene3D" id="3.30.230.10">
    <property type="match status" value="1"/>
</dbReference>
<keyword evidence="3 11" id="KW-0227">DNA damage</keyword>
<sequence>MAKRKTVFVCTSCGYRSGRWLGRCPSCGSWNSFTEEVEISRVTPTARGVLNFLSSGSQPLPITQAEEEVFVRFPSGIEVLDQALGGGLVKGQVILIGGEPGIGKSTLLLQLSHSLASEGKKVLYASGEESVNQIHLRAKRLKALNENIFVLSETVLEKIEEVTQEINPDILILDSVQTVFSAEIESSAGSVSQVREVTYRITELSKQSGAVSLIVGHVTKEGQIAGPKVLEHIVDTVLQFEGERGSFYRILKVVKNRFGPAGEVAVFKMTSFGLEEVPEPSAFFLSERNTERAGTVIFPYTEGTKPVLLEVQALVLPSVYSTPQRRSEGFNPNRLPIILAILEKEAKIFLRDKDVFVNIVGGMKVDEPGVDLAVALAITSSAKNKPIPPEVAVFGELGLTGEIRNVYFAKARVDEAKRFGFKRILVPKSVARELKDPNVEGFLHIGQLLEAVF</sequence>
<evidence type="ECO:0000256" key="10">
    <source>
        <dbReference type="ARBA" id="ARBA00023204"/>
    </source>
</evidence>
<evidence type="ECO:0000256" key="8">
    <source>
        <dbReference type="ARBA" id="ARBA00023016"/>
    </source>
</evidence>
<dbReference type="Pfam" id="PF13481">
    <property type="entry name" value="AAA_25"/>
    <property type="match status" value="1"/>
</dbReference>
<dbReference type="Proteomes" id="UP000606463">
    <property type="component" value="Unassembled WGS sequence"/>
</dbReference>
<evidence type="ECO:0000313" key="15">
    <source>
        <dbReference type="EMBL" id="HIP98856.1"/>
    </source>
</evidence>
<evidence type="ECO:0000256" key="9">
    <source>
        <dbReference type="ARBA" id="ARBA00023125"/>
    </source>
</evidence>
<reference evidence="15" key="1">
    <citation type="journal article" date="2020" name="ISME J.">
        <title>Gammaproteobacteria mediating utilization of methyl-, sulfur- and petroleum organic compounds in deep ocean hydrothermal plumes.</title>
        <authorList>
            <person name="Zhou Z."/>
            <person name="Liu Y."/>
            <person name="Pan J."/>
            <person name="Cron B.R."/>
            <person name="Toner B.M."/>
            <person name="Anantharaman K."/>
            <person name="Breier J.A."/>
            <person name="Dick G.J."/>
            <person name="Li M."/>
        </authorList>
    </citation>
    <scope>NUCLEOTIDE SEQUENCE</scope>
    <source>
        <strain evidence="15">SZUA-1501</strain>
    </source>
</reference>
<dbReference type="GO" id="GO:0000725">
    <property type="term" value="P:recombinational repair"/>
    <property type="evidence" value="ECO:0007669"/>
    <property type="project" value="UniProtKB-UniRule"/>
</dbReference>
<dbReference type="GO" id="GO:0003684">
    <property type="term" value="F:damaged DNA binding"/>
    <property type="evidence" value="ECO:0007669"/>
    <property type="project" value="InterPro"/>
</dbReference>